<dbReference type="InterPro" id="IPR036188">
    <property type="entry name" value="FAD/NAD-bd_sf"/>
</dbReference>
<accession>A0A0C1E7Q4</accession>
<evidence type="ECO:0000256" key="3">
    <source>
        <dbReference type="ARBA" id="ARBA00023002"/>
    </source>
</evidence>
<evidence type="ECO:0000313" key="8">
    <source>
        <dbReference type="Proteomes" id="UP000031307"/>
    </source>
</evidence>
<feature type="binding site" evidence="4">
    <location>
        <position position="235"/>
    </location>
    <ligand>
        <name>FAD</name>
        <dbReference type="ChEBI" id="CHEBI:57692"/>
    </ligand>
</feature>
<dbReference type="PANTHER" id="PTHR43563">
    <property type="entry name" value="AMINE OXIDASE"/>
    <property type="match status" value="1"/>
</dbReference>
<evidence type="ECO:0000259" key="6">
    <source>
        <dbReference type="Pfam" id="PF01593"/>
    </source>
</evidence>
<evidence type="ECO:0000256" key="5">
    <source>
        <dbReference type="SAM" id="Phobius"/>
    </source>
</evidence>
<gene>
    <name evidence="7" type="primary">maoA</name>
    <name evidence="7" type="ORF">DB43_GR00140</name>
</gene>
<comment type="cofactor">
    <cofactor evidence="1">
        <name>FAD</name>
        <dbReference type="ChEBI" id="CHEBI:57692"/>
    </cofactor>
</comment>
<name>A0A0C1E7Q4_9BACT</name>
<organism evidence="7 8">
    <name type="scientific">Parachlamydia acanthamoebae</name>
    <dbReference type="NCBI Taxonomy" id="83552"/>
    <lineage>
        <taxon>Bacteria</taxon>
        <taxon>Pseudomonadati</taxon>
        <taxon>Chlamydiota</taxon>
        <taxon>Chlamydiia</taxon>
        <taxon>Parachlamydiales</taxon>
        <taxon>Parachlamydiaceae</taxon>
        <taxon>Parachlamydia</taxon>
    </lineage>
</organism>
<dbReference type="SUPFAM" id="SSF54373">
    <property type="entry name" value="FAD-linked reductases, C-terminal domain"/>
    <property type="match status" value="1"/>
</dbReference>
<evidence type="ECO:0000256" key="1">
    <source>
        <dbReference type="ARBA" id="ARBA00001974"/>
    </source>
</evidence>
<reference evidence="7 8" key="1">
    <citation type="journal article" date="2014" name="Mol. Biol. Evol.">
        <title>Massive expansion of Ubiquitination-related gene families within the Chlamydiae.</title>
        <authorList>
            <person name="Domman D."/>
            <person name="Collingro A."/>
            <person name="Lagkouvardos I."/>
            <person name="Gehre L."/>
            <person name="Weinmaier T."/>
            <person name="Rattei T."/>
            <person name="Subtil A."/>
            <person name="Horn M."/>
        </authorList>
    </citation>
    <scope>NUCLEOTIDE SEQUENCE [LARGE SCALE GENOMIC DNA]</scope>
    <source>
        <strain evidence="7 8">OEW1</strain>
    </source>
</reference>
<dbReference type="InterPro" id="IPR050703">
    <property type="entry name" value="Flavin_MAO"/>
</dbReference>
<keyword evidence="5" id="KW-0812">Transmembrane</keyword>
<feature type="binding site" evidence="4">
    <location>
        <position position="425"/>
    </location>
    <ligand>
        <name>FAD</name>
        <dbReference type="ChEBI" id="CHEBI:57692"/>
    </ligand>
</feature>
<dbReference type="Proteomes" id="UP000031307">
    <property type="component" value="Unassembled WGS sequence"/>
</dbReference>
<dbReference type="InterPro" id="IPR002937">
    <property type="entry name" value="Amino_oxidase"/>
</dbReference>
<feature type="transmembrane region" description="Helical" evidence="5">
    <location>
        <begin position="21"/>
        <end position="38"/>
    </location>
</feature>
<evidence type="ECO:0000256" key="4">
    <source>
        <dbReference type="PIRSR" id="PIRSR601613-1"/>
    </source>
</evidence>
<dbReference type="SUPFAM" id="SSF51905">
    <property type="entry name" value="FAD/NAD(P)-binding domain"/>
    <property type="match status" value="1"/>
</dbReference>
<dbReference type="PANTHER" id="PTHR43563:SF1">
    <property type="entry name" value="AMINE OXIDASE [FLAVIN-CONTAINING] B"/>
    <property type="match status" value="1"/>
</dbReference>
<dbReference type="PRINTS" id="PR00757">
    <property type="entry name" value="AMINEOXDASEF"/>
</dbReference>
<dbReference type="GO" id="GO:0097621">
    <property type="term" value="F:monoamine oxidase activity"/>
    <property type="evidence" value="ECO:0007669"/>
    <property type="project" value="UniProtKB-EC"/>
</dbReference>
<keyword evidence="5" id="KW-1133">Transmembrane helix</keyword>
<feature type="binding site" evidence="4">
    <location>
        <begin position="48"/>
        <end position="49"/>
    </location>
    <ligand>
        <name>FAD</name>
        <dbReference type="ChEBI" id="CHEBI:57692"/>
    </ligand>
</feature>
<feature type="domain" description="Amine oxidase" evidence="6">
    <location>
        <begin position="29"/>
        <end position="448"/>
    </location>
</feature>
<comment type="caution">
    <text evidence="7">The sequence shown here is derived from an EMBL/GenBank/DDBJ whole genome shotgun (WGS) entry which is preliminary data.</text>
</comment>
<dbReference type="EMBL" id="JSAM01000087">
    <property type="protein sequence ID" value="KIA77247.1"/>
    <property type="molecule type" value="Genomic_DNA"/>
</dbReference>
<comment type="similarity">
    <text evidence="2">Belongs to the flavin monoamine oxidase family.</text>
</comment>
<dbReference type="PATRIC" id="fig|83552.4.peg.1612"/>
<sequence length="459" mass="51647">MLKFGKSLLKCLTRRFIKMDVIVIGAGYAGLTCAYALAQKHWNVLLLEASHRPGGRALDYSLTDSHPVEMGGQYICKGQKKIHALLNEFRIQTYETDNEGQHFLKNDRHNFLPLDSFHIPDEFNAALNLLEKMTRHVRSSSAQHWNSITFQEWLNQSLQSPDAKQLFRFMINQGFSVEPEEVSLLQMLWLFKRNYGLPTWTLGGAQASRIEGGSQALAHCLSESLGERIHYRQAVKTIIQNQEGVQVQTADQQFHAQAVVVCIPPNRVKTLAFDPPLPPRYAQIFDAFQVVGQTLKIQAVYEKPFWRQQGWSGNGISLTDIPMLTNDNSPLNSSLGVLSGMLTASAASKWMSKDQEERKNAVLQTWAHVFGKEALTPLQYKEHDWTNDPFISCGQASYLSPNAPHEILEDSALPRVNRILWASSELAKDWSGCLEGAIYAGEQAAQEIAMVLERSYASI</sequence>
<dbReference type="AlphaFoldDB" id="A0A0C1E7Q4"/>
<keyword evidence="3 7" id="KW-0560">Oxidoreductase</keyword>
<evidence type="ECO:0000256" key="2">
    <source>
        <dbReference type="ARBA" id="ARBA00005995"/>
    </source>
</evidence>
<dbReference type="Gene3D" id="3.50.50.60">
    <property type="entry name" value="FAD/NAD(P)-binding domain"/>
    <property type="match status" value="1"/>
</dbReference>
<keyword evidence="5" id="KW-0472">Membrane</keyword>
<dbReference type="EC" id="1.4.3.4" evidence="7"/>
<protein>
    <submittedName>
        <fullName evidence="7">Putative flavin-containing monoamine oxidase A</fullName>
        <ecNumber evidence="7">1.4.3.4</ecNumber>
    </submittedName>
</protein>
<dbReference type="InterPro" id="IPR001613">
    <property type="entry name" value="Flavin_amine_oxidase"/>
</dbReference>
<dbReference type="Pfam" id="PF01593">
    <property type="entry name" value="Amino_oxidase"/>
    <property type="match status" value="1"/>
</dbReference>
<evidence type="ECO:0000313" key="7">
    <source>
        <dbReference type="EMBL" id="KIA77247.1"/>
    </source>
</evidence>
<proteinExistence type="inferred from homology"/>